<proteinExistence type="predicted"/>
<accession>A0A914QL92</accession>
<name>A0A914QL92_9BILA</name>
<dbReference type="WBParaSite" id="PDA_v2.g28113.t1">
    <property type="protein sequence ID" value="PDA_v2.g28113.t1"/>
    <property type="gene ID" value="PDA_v2.g28113"/>
</dbReference>
<reference evidence="2" key="1">
    <citation type="submission" date="2022-11" db="UniProtKB">
        <authorList>
            <consortium name="WormBaseParasite"/>
        </authorList>
    </citation>
    <scope>IDENTIFICATION</scope>
</reference>
<dbReference type="Proteomes" id="UP000887578">
    <property type="component" value="Unplaced"/>
</dbReference>
<keyword evidence="1" id="KW-1185">Reference proteome</keyword>
<evidence type="ECO:0000313" key="2">
    <source>
        <dbReference type="WBParaSite" id="PDA_v2.g28113.t1"/>
    </source>
</evidence>
<sequence length="97" mass="10545">MVLQKQLEESFGNSTLNNAFLESSLALNTTKELSSAESINFSTSSVLMPVLPTTTESHGTLTNMVKEEPEEASNETANDDSDTVVVDMTDEIRALVF</sequence>
<organism evidence="1 2">
    <name type="scientific">Panagrolaimus davidi</name>
    <dbReference type="NCBI Taxonomy" id="227884"/>
    <lineage>
        <taxon>Eukaryota</taxon>
        <taxon>Metazoa</taxon>
        <taxon>Ecdysozoa</taxon>
        <taxon>Nematoda</taxon>
        <taxon>Chromadorea</taxon>
        <taxon>Rhabditida</taxon>
        <taxon>Tylenchina</taxon>
        <taxon>Panagrolaimomorpha</taxon>
        <taxon>Panagrolaimoidea</taxon>
        <taxon>Panagrolaimidae</taxon>
        <taxon>Panagrolaimus</taxon>
    </lineage>
</organism>
<dbReference type="AlphaFoldDB" id="A0A914QL92"/>
<protein>
    <submittedName>
        <fullName evidence="2">Uncharacterized protein</fullName>
    </submittedName>
</protein>
<evidence type="ECO:0000313" key="1">
    <source>
        <dbReference type="Proteomes" id="UP000887578"/>
    </source>
</evidence>